<name>A0A5K4F2Q0_SCHMA</name>
<keyword evidence="1" id="KW-1185">Reference proteome</keyword>
<dbReference type="AlphaFoldDB" id="A0A5K4F2Q0"/>
<dbReference type="STRING" id="6183.A0A5K4F2Q0"/>
<accession>A0A5K4F2Q0</accession>
<sequence length="120" mass="13555">MNPIYGIGGKTLPPKCILFMDPKYIPPIHSLSKIDNANLPSSTALDYCYEALLFMTQAYETVVRVTLFKDSKTENGEFMCNCDPYLNLPCHFGITELTSMGDFVKQHIWSSICKQFSADE</sequence>
<dbReference type="InParanoid" id="A0A5K4F2Q0"/>
<dbReference type="Proteomes" id="UP000008854">
    <property type="component" value="Unassembled WGS sequence"/>
</dbReference>
<evidence type="ECO:0000313" key="2">
    <source>
        <dbReference type="WBParaSite" id="Smp_248130.1"/>
    </source>
</evidence>
<reference evidence="1" key="1">
    <citation type="journal article" date="2012" name="PLoS Negl. Trop. Dis.">
        <title>A systematically improved high quality genome and transcriptome of the human blood fluke Schistosoma mansoni.</title>
        <authorList>
            <person name="Protasio A.V."/>
            <person name="Tsai I.J."/>
            <person name="Babbage A."/>
            <person name="Nichol S."/>
            <person name="Hunt M."/>
            <person name="Aslett M.A."/>
            <person name="De Silva N."/>
            <person name="Velarde G.S."/>
            <person name="Anderson T.J."/>
            <person name="Clark R.C."/>
            <person name="Davidson C."/>
            <person name="Dillon G.P."/>
            <person name="Holroyd N.E."/>
            <person name="LoVerde P.T."/>
            <person name="Lloyd C."/>
            <person name="McQuillan J."/>
            <person name="Oliveira G."/>
            <person name="Otto T.D."/>
            <person name="Parker-Manuel S.J."/>
            <person name="Quail M.A."/>
            <person name="Wilson R.A."/>
            <person name="Zerlotini A."/>
            <person name="Dunne D.W."/>
            <person name="Berriman M."/>
        </authorList>
    </citation>
    <scope>NUCLEOTIDE SEQUENCE [LARGE SCALE GENOMIC DNA]</scope>
    <source>
        <strain evidence="1">Puerto Rican</strain>
    </source>
</reference>
<protein>
    <submittedName>
        <fullName evidence="2">SWIM-type domain-containing protein</fullName>
    </submittedName>
</protein>
<dbReference type="WBParaSite" id="Smp_248130.1">
    <property type="protein sequence ID" value="Smp_248130.1"/>
    <property type="gene ID" value="Smp_248130"/>
</dbReference>
<evidence type="ECO:0000313" key="1">
    <source>
        <dbReference type="Proteomes" id="UP000008854"/>
    </source>
</evidence>
<reference evidence="2" key="2">
    <citation type="submission" date="2019-11" db="UniProtKB">
        <authorList>
            <consortium name="WormBaseParasite"/>
        </authorList>
    </citation>
    <scope>IDENTIFICATION</scope>
    <source>
        <strain evidence="2">Puerto Rican</strain>
    </source>
</reference>
<proteinExistence type="predicted"/>
<organism evidence="1 2">
    <name type="scientific">Schistosoma mansoni</name>
    <name type="common">Blood fluke</name>
    <dbReference type="NCBI Taxonomy" id="6183"/>
    <lineage>
        <taxon>Eukaryota</taxon>
        <taxon>Metazoa</taxon>
        <taxon>Spiralia</taxon>
        <taxon>Lophotrochozoa</taxon>
        <taxon>Platyhelminthes</taxon>
        <taxon>Trematoda</taxon>
        <taxon>Digenea</taxon>
        <taxon>Strigeidida</taxon>
        <taxon>Schistosomatoidea</taxon>
        <taxon>Schistosomatidae</taxon>
        <taxon>Schistosoma</taxon>
    </lineage>
</organism>